<dbReference type="AlphaFoldDB" id="A0A0S4JTL7"/>
<proteinExistence type="predicted"/>
<evidence type="ECO:0000313" key="3">
    <source>
        <dbReference type="Proteomes" id="UP000051952"/>
    </source>
</evidence>
<organism evidence="2 3">
    <name type="scientific">Bodo saltans</name>
    <name type="common">Flagellated protozoan</name>
    <dbReference type="NCBI Taxonomy" id="75058"/>
    <lineage>
        <taxon>Eukaryota</taxon>
        <taxon>Discoba</taxon>
        <taxon>Euglenozoa</taxon>
        <taxon>Kinetoplastea</taxon>
        <taxon>Metakinetoplastina</taxon>
        <taxon>Eubodonida</taxon>
        <taxon>Bodonidae</taxon>
        <taxon>Bodo</taxon>
    </lineage>
</organism>
<accession>A0A0S4JTL7</accession>
<dbReference type="Proteomes" id="UP000051952">
    <property type="component" value="Unassembled WGS sequence"/>
</dbReference>
<feature type="region of interest" description="Disordered" evidence="1">
    <location>
        <begin position="60"/>
        <end position="86"/>
    </location>
</feature>
<evidence type="ECO:0000313" key="2">
    <source>
        <dbReference type="EMBL" id="CUG93583.1"/>
    </source>
</evidence>
<keyword evidence="3" id="KW-1185">Reference proteome</keyword>
<feature type="region of interest" description="Disordered" evidence="1">
    <location>
        <begin position="204"/>
        <end position="230"/>
    </location>
</feature>
<sequence>MERDYKALELALDATVPAGGVAERLVRRMRSSKVFLDDWRRQDDSEKSDDDDNADALAAQTSGELSSSSAPGNQHNGGIFSNNNNSFGDNGLATEIPFPPPIPAVFTSAKTAPAGFSFPDPAGGVLMHPLWSASGNAHSDDVPIIVLRWMAPPYHNSKSVDTASLETASSSSPLPLSAFDEAAESVAKNSEDEGILTDSFASARDRTHPATPGKRRGVPVGGQSGTVGGSDPWESIFDDITEAIPAHLKSAVQLIQCTRRVAIFAVPEGEESNSAGEGDGAEEADKDADNVRCLKALHAARAIAAYYSTRLAKRNHHNEESYATTISAAVSNSAAAPGGTTSSAKTRSRSDIEDANDFLHQEPEDPFSDFEEVARGGYETGNVGAAEPHTTPKRRATVAVRPQQQQQSSPHTQEQHRPPPQHPRPSTQAATGAAPQSLQSSSSLQTSQLSIWLDFGPAMGALIGRTKGIQFGYYGAPVTSLCAIQEQFSWHSNGAPDWRAFRGVHHVNSSSSSESGFIVATQRFVETAQLRDISGEVLDMSPQSHLYGGDVNATAAQQQPTLPHSLCLRVPASATRDAPPTVSGTLVENGRPQSFFGVPKQRFYCVSSLRTDEEEITSARKKSQSSGPV</sequence>
<feature type="compositionally biased region" description="Polar residues" evidence="1">
    <location>
        <begin position="60"/>
        <end position="74"/>
    </location>
</feature>
<protein>
    <submittedName>
        <fullName evidence="2">Uncharacterized protein</fullName>
    </submittedName>
</protein>
<feature type="region of interest" description="Disordered" evidence="1">
    <location>
        <begin position="331"/>
        <end position="350"/>
    </location>
</feature>
<feature type="compositionally biased region" description="Low complexity" evidence="1">
    <location>
        <begin position="76"/>
        <end position="86"/>
    </location>
</feature>
<dbReference type="EMBL" id="CYKH01002165">
    <property type="protein sequence ID" value="CUG93583.1"/>
    <property type="molecule type" value="Genomic_DNA"/>
</dbReference>
<dbReference type="VEuPathDB" id="TriTrypDB:BSAL_43610"/>
<feature type="region of interest" description="Disordered" evidence="1">
    <location>
        <begin position="379"/>
        <end position="441"/>
    </location>
</feature>
<feature type="compositionally biased region" description="Gly residues" evidence="1">
    <location>
        <begin position="219"/>
        <end position="228"/>
    </location>
</feature>
<name>A0A0S4JTL7_BODSA</name>
<feature type="compositionally biased region" description="Low complexity" evidence="1">
    <location>
        <begin position="397"/>
        <end position="412"/>
    </location>
</feature>
<gene>
    <name evidence="2" type="ORF">BSAL_43610</name>
</gene>
<feature type="compositionally biased region" description="Low complexity" evidence="1">
    <location>
        <begin position="331"/>
        <end position="344"/>
    </location>
</feature>
<evidence type="ECO:0000256" key="1">
    <source>
        <dbReference type="SAM" id="MobiDB-lite"/>
    </source>
</evidence>
<reference evidence="3" key="1">
    <citation type="submission" date="2015-09" db="EMBL/GenBank/DDBJ databases">
        <authorList>
            <consortium name="Pathogen Informatics"/>
        </authorList>
    </citation>
    <scope>NUCLEOTIDE SEQUENCE [LARGE SCALE GENOMIC DNA]</scope>
    <source>
        <strain evidence="3">Lake Konstanz</strain>
    </source>
</reference>